<dbReference type="EMBL" id="BAABKN010000036">
    <property type="protein sequence ID" value="GAA4758420.1"/>
    <property type="molecule type" value="Genomic_DNA"/>
</dbReference>
<evidence type="ECO:0000313" key="4">
    <source>
        <dbReference type="EMBL" id="GAA4758420.1"/>
    </source>
</evidence>
<protein>
    <submittedName>
        <fullName evidence="4">PucR family transcriptional regulator</fullName>
    </submittedName>
</protein>
<dbReference type="InterPro" id="IPR025736">
    <property type="entry name" value="PucR_C-HTH_dom"/>
</dbReference>
<reference evidence="5" key="1">
    <citation type="journal article" date="2019" name="Int. J. Syst. Evol. Microbiol.">
        <title>The Global Catalogue of Microorganisms (GCM) 10K type strain sequencing project: providing services to taxonomists for standard genome sequencing and annotation.</title>
        <authorList>
            <consortium name="The Broad Institute Genomics Platform"/>
            <consortium name="The Broad Institute Genome Sequencing Center for Infectious Disease"/>
            <person name="Wu L."/>
            <person name="Ma J."/>
        </authorList>
    </citation>
    <scope>NUCLEOTIDE SEQUENCE [LARGE SCALE GENOMIC DNA]</scope>
    <source>
        <strain evidence="5">JCM 18532</strain>
    </source>
</reference>
<feature type="domain" description="RsbT co-antagonist protein RsbRD N-terminal" evidence="3">
    <location>
        <begin position="68"/>
        <end position="194"/>
    </location>
</feature>
<evidence type="ECO:0000256" key="1">
    <source>
        <dbReference type="SAM" id="MobiDB-lite"/>
    </source>
</evidence>
<evidence type="ECO:0000259" key="2">
    <source>
        <dbReference type="Pfam" id="PF13556"/>
    </source>
</evidence>
<evidence type="ECO:0000259" key="3">
    <source>
        <dbReference type="Pfam" id="PF14361"/>
    </source>
</evidence>
<name>A0ABP8ZK95_9ACTN</name>
<gene>
    <name evidence="4" type="ORF">GCM10023350_50210</name>
</gene>
<dbReference type="PANTHER" id="PTHR33744">
    <property type="entry name" value="CARBOHYDRATE DIACID REGULATOR"/>
    <property type="match status" value="1"/>
</dbReference>
<feature type="domain" description="PucR C-terminal helix-turn-helix" evidence="2">
    <location>
        <begin position="382"/>
        <end position="438"/>
    </location>
</feature>
<dbReference type="Pfam" id="PF14361">
    <property type="entry name" value="RsbRD_N"/>
    <property type="match status" value="1"/>
</dbReference>
<accession>A0ABP8ZK95</accession>
<proteinExistence type="predicted"/>
<sequence>MTNIRPGPEEYFESHGSMTRDVPDDQESQDDERPQVQDGNRPAMTDAALVHEIGSPFPSQLFSPLATRMVEEIVSRVQDEVPAYAVGDDGDPCPHLEVAARAAVRVFLDGNSSRESERRKLDELFRRLGHREAQRGNDPGPMVAALRIASRCAWDQVADFAVSQQYSVTTLRDISASLIAYADHLGDQLVSGYELGSRFTTHNRTTSRVRLWDFIIHSTVGRISPLRPLGMDEGELRRLAEDAQWPLPERVVALAVTFHGSPPPLPERDEVLIRVGSDRIFALCPEEEVEALAAQVTGSGSDRRVALSWPVHPDEAGSALLWTARALDLVRLGVIAPTSLVRCSDHVTQLWLHAEPSMRQRLCQQLLEPLLAETPNSREILSDTLLAWLETRDSAPAIAAKLDVHPQTVRYRWKRINELFGDSLHDPEFILQVTMVLKTSVPMWKAGNQSDFERFRDRKLPGP</sequence>
<comment type="caution">
    <text evidence="4">The sequence shown here is derived from an EMBL/GenBank/DDBJ whole genome shotgun (WGS) entry which is preliminary data.</text>
</comment>
<dbReference type="InterPro" id="IPR042070">
    <property type="entry name" value="PucR_C-HTH_sf"/>
</dbReference>
<dbReference type="InterPro" id="IPR025751">
    <property type="entry name" value="RsbRD_N_dom"/>
</dbReference>
<dbReference type="PANTHER" id="PTHR33744:SF1">
    <property type="entry name" value="DNA-BINDING TRANSCRIPTIONAL ACTIVATOR ADER"/>
    <property type="match status" value="1"/>
</dbReference>
<dbReference type="Gene3D" id="1.10.10.2840">
    <property type="entry name" value="PucR C-terminal helix-turn-helix domain"/>
    <property type="match status" value="1"/>
</dbReference>
<keyword evidence="5" id="KW-1185">Reference proteome</keyword>
<dbReference type="Proteomes" id="UP001499882">
    <property type="component" value="Unassembled WGS sequence"/>
</dbReference>
<dbReference type="Pfam" id="PF13556">
    <property type="entry name" value="HTH_30"/>
    <property type="match status" value="1"/>
</dbReference>
<evidence type="ECO:0000313" key="5">
    <source>
        <dbReference type="Proteomes" id="UP001499882"/>
    </source>
</evidence>
<organism evidence="4 5">
    <name type="scientific">Nocardioides endophyticus</name>
    <dbReference type="NCBI Taxonomy" id="1353775"/>
    <lineage>
        <taxon>Bacteria</taxon>
        <taxon>Bacillati</taxon>
        <taxon>Actinomycetota</taxon>
        <taxon>Actinomycetes</taxon>
        <taxon>Propionibacteriales</taxon>
        <taxon>Nocardioidaceae</taxon>
        <taxon>Nocardioides</taxon>
    </lineage>
</organism>
<feature type="region of interest" description="Disordered" evidence="1">
    <location>
        <begin position="1"/>
        <end position="41"/>
    </location>
</feature>
<dbReference type="InterPro" id="IPR051448">
    <property type="entry name" value="CdaR-like_regulators"/>
</dbReference>